<keyword evidence="2" id="KW-1185">Reference proteome</keyword>
<accession>A0A402B7D2</accession>
<dbReference type="Proteomes" id="UP000287171">
    <property type="component" value="Unassembled WGS sequence"/>
</dbReference>
<proteinExistence type="predicted"/>
<protein>
    <submittedName>
        <fullName evidence="1">Uncharacterized protein</fullName>
    </submittedName>
</protein>
<name>A0A402B7D2_9CHLR</name>
<evidence type="ECO:0000313" key="1">
    <source>
        <dbReference type="EMBL" id="GCE27237.1"/>
    </source>
</evidence>
<reference evidence="2" key="1">
    <citation type="submission" date="2018-12" db="EMBL/GenBank/DDBJ databases">
        <title>Tengunoibacter tsumagoiensis gen. nov., sp. nov., Dictyobacter kobayashii sp. nov., D. alpinus sp. nov., and D. joshuensis sp. nov. and description of Dictyobacteraceae fam. nov. within the order Ktedonobacterales isolated from Tengu-no-mugimeshi.</title>
        <authorList>
            <person name="Wang C.M."/>
            <person name="Zheng Y."/>
            <person name="Sakai Y."/>
            <person name="Toyoda A."/>
            <person name="Minakuchi Y."/>
            <person name="Abe K."/>
            <person name="Yokota A."/>
            <person name="Yabe S."/>
        </authorList>
    </citation>
    <scope>NUCLEOTIDE SEQUENCE [LARGE SCALE GENOMIC DNA]</scope>
    <source>
        <strain evidence="2">Uno16</strain>
    </source>
</reference>
<sequence>MKVGSVGSQLYLVGMQQRRRTNKTTRRTKQSLSWVDQVARMARLVAEPWSTGVLPLVSEGYSLQIDELRERILLGTYVVDSVTLARCILRNETHFVRVHPE</sequence>
<dbReference type="RefSeq" id="WP_126627607.1">
    <property type="nucleotide sequence ID" value="NZ_BIFT01000001.1"/>
</dbReference>
<organism evidence="1 2">
    <name type="scientific">Dictyobacter alpinus</name>
    <dbReference type="NCBI Taxonomy" id="2014873"/>
    <lineage>
        <taxon>Bacteria</taxon>
        <taxon>Bacillati</taxon>
        <taxon>Chloroflexota</taxon>
        <taxon>Ktedonobacteria</taxon>
        <taxon>Ktedonobacterales</taxon>
        <taxon>Dictyobacteraceae</taxon>
        <taxon>Dictyobacter</taxon>
    </lineage>
</organism>
<dbReference type="EMBL" id="BIFT01000001">
    <property type="protein sequence ID" value="GCE27237.1"/>
    <property type="molecule type" value="Genomic_DNA"/>
</dbReference>
<evidence type="ECO:0000313" key="2">
    <source>
        <dbReference type="Proteomes" id="UP000287171"/>
    </source>
</evidence>
<dbReference type="AlphaFoldDB" id="A0A402B7D2"/>
<comment type="caution">
    <text evidence="1">The sequence shown here is derived from an EMBL/GenBank/DDBJ whole genome shotgun (WGS) entry which is preliminary data.</text>
</comment>
<gene>
    <name evidence="1" type="ORF">KDA_27210</name>
</gene>